<evidence type="ECO:0000259" key="1">
    <source>
        <dbReference type="Pfam" id="PF00561"/>
    </source>
</evidence>
<keyword evidence="3" id="KW-1185">Reference proteome</keyword>
<comment type="caution">
    <text evidence="2">The sequence shown here is derived from an EMBL/GenBank/DDBJ whole genome shotgun (WGS) entry which is preliminary data.</text>
</comment>
<dbReference type="PANTHER" id="PTHR43433">
    <property type="entry name" value="HYDROLASE, ALPHA/BETA FOLD FAMILY PROTEIN"/>
    <property type="match status" value="1"/>
</dbReference>
<protein>
    <recommendedName>
        <fullName evidence="1">AB hydrolase-1 domain-containing protein</fullName>
    </recommendedName>
</protein>
<dbReference type="Pfam" id="PF00561">
    <property type="entry name" value="Abhydrolase_1"/>
    <property type="match status" value="1"/>
</dbReference>
<reference evidence="2 3" key="1">
    <citation type="submission" date="2014-04" db="EMBL/GenBank/DDBJ databases">
        <title>Whole genome shotgun sequence of Geobacillus caldoxylosilyticus NBRC 107762.</title>
        <authorList>
            <person name="Hosoyama A."/>
            <person name="Hosoyama Y."/>
            <person name="Katano-Makiyama Y."/>
            <person name="Tsuchikane K."/>
            <person name="Ohji S."/>
            <person name="Ichikawa N."/>
            <person name="Yamazoe A."/>
            <person name="Fujita N."/>
        </authorList>
    </citation>
    <scope>NUCLEOTIDE SEQUENCE [LARGE SCALE GENOMIC DNA]</scope>
    <source>
        <strain evidence="2 3">NBRC 107762</strain>
    </source>
</reference>
<dbReference type="InterPro" id="IPR029058">
    <property type="entry name" value="AB_hydrolase_fold"/>
</dbReference>
<dbReference type="RefSeq" id="WP_042407369.1">
    <property type="nucleotide sequence ID" value="NZ_BAWO01000008.1"/>
</dbReference>
<dbReference type="GO" id="GO:0004806">
    <property type="term" value="F:triacylglycerol lipase activity"/>
    <property type="evidence" value="ECO:0007669"/>
    <property type="project" value="TreeGrafter"/>
</dbReference>
<proteinExistence type="predicted"/>
<dbReference type="InterPro" id="IPR050471">
    <property type="entry name" value="AB_hydrolase"/>
</dbReference>
<dbReference type="SUPFAM" id="SSF53474">
    <property type="entry name" value="alpha/beta-Hydrolases"/>
    <property type="match status" value="1"/>
</dbReference>
<evidence type="ECO:0000313" key="2">
    <source>
        <dbReference type="EMBL" id="GAJ38848.1"/>
    </source>
</evidence>
<name>A0A023DBZ0_9BACL</name>
<accession>A0A023DBZ0</accession>
<gene>
    <name evidence="2" type="ORF">GCA01S_008_00940</name>
</gene>
<dbReference type="GO" id="GO:0046503">
    <property type="term" value="P:glycerolipid catabolic process"/>
    <property type="evidence" value="ECO:0007669"/>
    <property type="project" value="TreeGrafter"/>
</dbReference>
<dbReference type="GeneID" id="301191971"/>
<organism evidence="2 3">
    <name type="scientific">Parageobacillus caldoxylosilyticus NBRC 107762</name>
    <dbReference type="NCBI Taxonomy" id="1220594"/>
    <lineage>
        <taxon>Bacteria</taxon>
        <taxon>Bacillati</taxon>
        <taxon>Bacillota</taxon>
        <taxon>Bacilli</taxon>
        <taxon>Bacillales</taxon>
        <taxon>Anoxybacillaceae</taxon>
        <taxon>Saccharococcus</taxon>
    </lineage>
</organism>
<dbReference type="InterPro" id="IPR000073">
    <property type="entry name" value="AB_hydrolase_1"/>
</dbReference>
<dbReference type="Proteomes" id="UP000023561">
    <property type="component" value="Unassembled WGS sequence"/>
</dbReference>
<dbReference type="OrthoDB" id="9805423at2"/>
<feature type="domain" description="AB hydrolase-1" evidence="1">
    <location>
        <begin position="22"/>
        <end position="120"/>
    </location>
</feature>
<dbReference type="Gene3D" id="3.40.50.1820">
    <property type="entry name" value="alpha/beta hydrolase"/>
    <property type="match status" value="1"/>
</dbReference>
<dbReference type="PANTHER" id="PTHR43433:SF5">
    <property type="entry name" value="AB HYDROLASE-1 DOMAIN-CONTAINING PROTEIN"/>
    <property type="match status" value="1"/>
</dbReference>
<dbReference type="EMBL" id="BAWO01000008">
    <property type="protein sequence ID" value="GAJ38848.1"/>
    <property type="molecule type" value="Genomic_DNA"/>
</dbReference>
<sequence>MPYITVEKNVHLYYEETGSGTPLIFIHPPGMGHVVFCRQQSLAHHFRVIMYDMRGNGKSSSSNRPITIPLLADDLHVLLDALHIKQAVICGYSNGGSIALEFALRYSDKVKMLALIGGFPEVCTPLLRYEFLLGIYTVKLGAISLLANILAKAHGSNKKEKREIKQYVQLVNKRDLVDMYEKGLIYRCTTRLSSLRMPLLLIYGASDYYMHPYAKIFKKTVPHAKVVYIDKARHQIPIKHHCELNGILKTYCIT</sequence>
<dbReference type="AlphaFoldDB" id="A0A023DBZ0"/>
<dbReference type="PRINTS" id="PR00111">
    <property type="entry name" value="ABHYDROLASE"/>
</dbReference>
<evidence type="ECO:0000313" key="3">
    <source>
        <dbReference type="Proteomes" id="UP000023561"/>
    </source>
</evidence>